<dbReference type="AlphaFoldDB" id="A0AAW1TYT9"/>
<accession>A0AAW1TYT9</accession>
<sequence length="100" mass="10988">MIVWCAISSISSPSFFQSFSLDSPETEGGGVPRESVPALLYIPRIPICVQSTATVPQTDTLSIMQVMMQLGRSTKVTLRADVGWFVVRPWSNFPTHDPTS</sequence>
<dbReference type="Proteomes" id="UP001431783">
    <property type="component" value="Unassembled WGS sequence"/>
</dbReference>
<protein>
    <recommendedName>
        <fullName evidence="3">Secreted protein</fullName>
    </recommendedName>
</protein>
<evidence type="ECO:0000313" key="2">
    <source>
        <dbReference type="Proteomes" id="UP001431783"/>
    </source>
</evidence>
<comment type="caution">
    <text evidence="1">The sequence shown here is derived from an EMBL/GenBank/DDBJ whole genome shotgun (WGS) entry which is preliminary data.</text>
</comment>
<evidence type="ECO:0000313" key="1">
    <source>
        <dbReference type="EMBL" id="KAK9873588.1"/>
    </source>
</evidence>
<organism evidence="1 2">
    <name type="scientific">Henosepilachna vigintioctopunctata</name>
    <dbReference type="NCBI Taxonomy" id="420089"/>
    <lineage>
        <taxon>Eukaryota</taxon>
        <taxon>Metazoa</taxon>
        <taxon>Ecdysozoa</taxon>
        <taxon>Arthropoda</taxon>
        <taxon>Hexapoda</taxon>
        <taxon>Insecta</taxon>
        <taxon>Pterygota</taxon>
        <taxon>Neoptera</taxon>
        <taxon>Endopterygota</taxon>
        <taxon>Coleoptera</taxon>
        <taxon>Polyphaga</taxon>
        <taxon>Cucujiformia</taxon>
        <taxon>Coccinelloidea</taxon>
        <taxon>Coccinellidae</taxon>
        <taxon>Epilachninae</taxon>
        <taxon>Epilachnini</taxon>
        <taxon>Henosepilachna</taxon>
    </lineage>
</organism>
<name>A0AAW1TYT9_9CUCU</name>
<dbReference type="EMBL" id="JARQZJ010000022">
    <property type="protein sequence ID" value="KAK9873588.1"/>
    <property type="molecule type" value="Genomic_DNA"/>
</dbReference>
<evidence type="ECO:0008006" key="3">
    <source>
        <dbReference type="Google" id="ProtNLM"/>
    </source>
</evidence>
<gene>
    <name evidence="1" type="ORF">WA026_023145</name>
</gene>
<proteinExistence type="predicted"/>
<reference evidence="1 2" key="1">
    <citation type="submission" date="2023-03" db="EMBL/GenBank/DDBJ databases">
        <title>Genome insight into feeding habits of ladybird beetles.</title>
        <authorList>
            <person name="Li H.-S."/>
            <person name="Huang Y.-H."/>
            <person name="Pang H."/>
        </authorList>
    </citation>
    <scope>NUCLEOTIDE SEQUENCE [LARGE SCALE GENOMIC DNA]</scope>
    <source>
        <strain evidence="1">SYSU_2023b</strain>
        <tissue evidence="1">Whole body</tissue>
    </source>
</reference>
<keyword evidence="2" id="KW-1185">Reference proteome</keyword>